<keyword evidence="2" id="KW-1185">Reference proteome</keyword>
<name>A0ACA9NUN0_9GLOM</name>
<proteinExistence type="predicted"/>
<organism evidence="1 2">
    <name type="scientific">Cetraspora pellucida</name>
    <dbReference type="NCBI Taxonomy" id="1433469"/>
    <lineage>
        <taxon>Eukaryota</taxon>
        <taxon>Fungi</taxon>
        <taxon>Fungi incertae sedis</taxon>
        <taxon>Mucoromycota</taxon>
        <taxon>Glomeromycotina</taxon>
        <taxon>Glomeromycetes</taxon>
        <taxon>Diversisporales</taxon>
        <taxon>Gigasporaceae</taxon>
        <taxon>Cetraspora</taxon>
    </lineage>
</organism>
<accession>A0ACA9NUN0</accession>
<reference evidence="1" key="1">
    <citation type="submission" date="2021-06" db="EMBL/GenBank/DDBJ databases">
        <authorList>
            <person name="Kallberg Y."/>
            <person name="Tangrot J."/>
            <person name="Rosling A."/>
        </authorList>
    </citation>
    <scope>NUCLEOTIDE SEQUENCE</scope>
    <source>
        <strain evidence="1">28 12/20/2015</strain>
    </source>
</reference>
<gene>
    <name evidence="1" type="ORF">SPELUC_LOCUS9745</name>
</gene>
<evidence type="ECO:0000313" key="1">
    <source>
        <dbReference type="EMBL" id="CAG8672713.1"/>
    </source>
</evidence>
<dbReference type="EMBL" id="CAJVPW010016808">
    <property type="protein sequence ID" value="CAG8672713.1"/>
    <property type="molecule type" value="Genomic_DNA"/>
</dbReference>
<dbReference type="Proteomes" id="UP000789366">
    <property type="component" value="Unassembled WGS sequence"/>
</dbReference>
<protein>
    <submittedName>
        <fullName evidence="1">7752_t:CDS:1</fullName>
    </submittedName>
</protein>
<comment type="caution">
    <text evidence="1">The sequence shown here is derived from an EMBL/GenBank/DDBJ whole genome shotgun (WGS) entry which is preliminary data.</text>
</comment>
<evidence type="ECO:0000313" key="2">
    <source>
        <dbReference type="Proteomes" id="UP000789366"/>
    </source>
</evidence>
<sequence length="491" mass="56900">MGKNMVLQLLLLIEAHKINDRDRGHYTGNCEFQVNAYRWKTDNQVHISKICSQHNHALVENIGIIAPSYRKLTSEMCDDVRLLASSGVRPSAIIEVLQRKNPGKYIHQRNIYNLIQTIRHQKGVISDAGSMYLTLLKQQQDNPTFHVDACFEGQDNHLYHGEKWNKFFAAFCCARNSRIEPIFEQEWAILLQEYSDAADYLKWQLYECREAWALCFIHCAFNAGVQSTQHVESYNAIIKKNVNESSSLLELERTIEKLLTKESHFVHLNETINKLPISQEEKYCDRYFQRVDKICNKFLTPAILKLQRSEMNRSMHYRCHIASLEDELGQQSVLNHQKSSPTKPSAQIDFSHLESIRRCHIFTDEVQHKLTRKQQWGKGFGLMKKTLDLAIATGRAEELYELHLNLSKKMEIEIATKEDQLVEQNDDKNNFISTIIDESDKDSDYSEKLPDSSLDEVLNTQASSSRQCGICRQRGHNVRTCSNREVAVYIE</sequence>